<comment type="caution">
    <text evidence="1">The sequence shown here is derived from an EMBL/GenBank/DDBJ whole genome shotgun (WGS) entry which is preliminary data.</text>
</comment>
<dbReference type="PANTHER" id="PTHR35580:SF1">
    <property type="entry name" value="PHYTASE-LIKE DOMAIN-CONTAINING PROTEIN"/>
    <property type="match status" value="1"/>
</dbReference>
<dbReference type="InterPro" id="IPR010620">
    <property type="entry name" value="SBBP_repeat"/>
</dbReference>
<dbReference type="Gene3D" id="2.120.10.30">
    <property type="entry name" value="TolB, C-terminal domain"/>
    <property type="match status" value="1"/>
</dbReference>
<dbReference type="InterPro" id="IPR052918">
    <property type="entry name" value="Motility_Chemotaxis_Reg"/>
</dbReference>
<dbReference type="Proteomes" id="UP000006253">
    <property type="component" value="Unassembled WGS sequence"/>
</dbReference>
<dbReference type="PANTHER" id="PTHR35580">
    <property type="entry name" value="CELL SURFACE GLYCOPROTEIN (S-LAYER PROTEIN)-LIKE PROTEIN"/>
    <property type="match status" value="1"/>
</dbReference>
<accession>A0A0E2B4G4</accession>
<evidence type="ECO:0000313" key="1">
    <source>
        <dbReference type="EMBL" id="EKO16057.1"/>
    </source>
</evidence>
<protein>
    <submittedName>
        <fullName evidence="1">Beta-propeller repeat protein</fullName>
    </submittedName>
</protein>
<dbReference type="InterPro" id="IPR011042">
    <property type="entry name" value="6-blade_b-propeller_TolB-like"/>
</dbReference>
<reference evidence="1 2" key="1">
    <citation type="submission" date="2012-10" db="EMBL/GenBank/DDBJ databases">
        <authorList>
            <person name="Harkins D.M."/>
            <person name="Durkin A.S."/>
            <person name="Brinkac L.M."/>
            <person name="Selengut J.D."/>
            <person name="Sanka R."/>
            <person name="DePew J."/>
            <person name="Purushe J."/>
            <person name="Peacock S.J."/>
            <person name="Thaipadungpanit J."/>
            <person name="Wuthiekanun V.W."/>
            <person name="Day N.P."/>
            <person name="Vinetz J.M."/>
            <person name="Sutton G.G."/>
            <person name="Nelson W.C."/>
            <person name="Fouts D.E."/>
        </authorList>
    </citation>
    <scope>NUCLEOTIDE SEQUENCE [LARGE SCALE GENOMIC DNA]</scope>
    <source>
        <strain evidence="1 2">H1</strain>
    </source>
</reference>
<proteinExistence type="predicted"/>
<dbReference type="EMBL" id="AHMY02000034">
    <property type="protein sequence ID" value="EKO16057.1"/>
    <property type="molecule type" value="Genomic_DNA"/>
</dbReference>
<sequence length="471" mass="52223">MFILETINSFSNKPSITSLDVSEDVFEDKINTSSEWTVFNGKAPDALTMRSKLAIDQTWGFTYVVMDQDGDLYIDNKAREVHPTKNLILQKYDSTRNTIWTKEIGIPGSILKVGGIWFDQITHTIYITGSTDGFFAKKPNENSQDLFVIKLDSNGNILWKKQINTPGQNRFVSPTAITVDIFRNVWVTGTTNAPFGGNYDMHGNAFIAVFNQEGKQILLKQIAIQGAQIFPTGLAYSRNYGKIYMVGSAINANFRTNKPNFLKDNHINFRSSLFVLEYDIYSSLLKGDYKIILEMGGTNIDQYEGNSITVDREGHILIAGNRLNMKPNSNGILLGRSGILMKILNPNRFNGPYNEPWTIDLGKTQEGDTIITAITTDSVGNVFTTGSANENLQGEGNSAGKEDLFLTKHSSSGRKVWIKQIGSSHPDTCTYGTGIGVWKQDLYLVGTTTGAINGLPVKGGIDQFVMKLKQE</sequence>
<dbReference type="Pfam" id="PF06739">
    <property type="entry name" value="SBBP"/>
    <property type="match status" value="2"/>
</dbReference>
<name>A0A0E2B4G4_9LEPT</name>
<organism evidence="1 2">
    <name type="scientific">Leptospira kirschneri str. H1</name>
    <dbReference type="NCBI Taxonomy" id="1049966"/>
    <lineage>
        <taxon>Bacteria</taxon>
        <taxon>Pseudomonadati</taxon>
        <taxon>Spirochaetota</taxon>
        <taxon>Spirochaetia</taxon>
        <taxon>Leptospirales</taxon>
        <taxon>Leptospiraceae</taxon>
        <taxon>Leptospira</taxon>
    </lineage>
</organism>
<gene>
    <name evidence="1" type="ORF">LEP1GSC081_3670</name>
</gene>
<evidence type="ECO:0000313" key="2">
    <source>
        <dbReference type="Proteomes" id="UP000006253"/>
    </source>
</evidence>
<dbReference type="AlphaFoldDB" id="A0A0E2B4G4"/>
<dbReference type="SUPFAM" id="SSF63829">
    <property type="entry name" value="Calcium-dependent phosphotriesterase"/>
    <property type="match status" value="1"/>
</dbReference>